<evidence type="ECO:0000256" key="1">
    <source>
        <dbReference type="ARBA" id="ARBA00001974"/>
    </source>
</evidence>
<evidence type="ECO:0000313" key="11">
    <source>
        <dbReference type="EMBL" id="KAI7835529.1"/>
    </source>
</evidence>
<dbReference type="Proteomes" id="UP001205105">
    <property type="component" value="Unassembled WGS sequence"/>
</dbReference>
<dbReference type="Pfam" id="PF01266">
    <property type="entry name" value="DAO"/>
    <property type="match status" value="1"/>
</dbReference>
<evidence type="ECO:0000256" key="5">
    <source>
        <dbReference type="ARBA" id="ARBA00036066"/>
    </source>
</evidence>
<keyword evidence="2" id="KW-0285">Flavoprotein</keyword>
<evidence type="ECO:0000256" key="9">
    <source>
        <dbReference type="SAM" id="MobiDB-lite"/>
    </source>
</evidence>
<feature type="domain" description="FAD dependent oxidoreductase" evidence="10">
    <location>
        <begin position="69"/>
        <end position="463"/>
    </location>
</feature>
<evidence type="ECO:0000313" key="12">
    <source>
        <dbReference type="Proteomes" id="UP001205105"/>
    </source>
</evidence>
<comment type="cofactor">
    <cofactor evidence="1">
        <name>FAD</name>
        <dbReference type="ChEBI" id="CHEBI:57692"/>
    </cofactor>
</comment>
<dbReference type="InterPro" id="IPR006076">
    <property type="entry name" value="FAD-dep_OxRdtase"/>
</dbReference>
<keyword evidence="4" id="KW-0560">Oxidoreductase</keyword>
<evidence type="ECO:0000259" key="10">
    <source>
        <dbReference type="Pfam" id="PF01266"/>
    </source>
</evidence>
<name>A0AAD5DJL0_9CHLO</name>
<dbReference type="PANTHER" id="PTHR43104">
    <property type="entry name" value="L-2-HYDROXYGLUTARATE DEHYDROGENASE, MITOCHONDRIAL"/>
    <property type="match status" value="1"/>
</dbReference>
<keyword evidence="3" id="KW-0274">FAD</keyword>
<reference evidence="11" key="1">
    <citation type="submission" date="2020-11" db="EMBL/GenBank/DDBJ databases">
        <title>Chlorella ohadii genome sequencing and assembly.</title>
        <authorList>
            <person name="Murik O."/>
            <person name="Treves H."/>
            <person name="Kedem I."/>
            <person name="Shotland Y."/>
            <person name="Kaplan A."/>
        </authorList>
    </citation>
    <scope>NUCLEOTIDE SEQUENCE</scope>
    <source>
        <strain evidence="11">1</strain>
    </source>
</reference>
<comment type="catalytic activity">
    <reaction evidence="5">
        <text>(S)-2-hydroxyglutarate + A = 2-oxoglutarate + AH2</text>
        <dbReference type="Rhea" id="RHEA:21252"/>
        <dbReference type="ChEBI" id="CHEBI:13193"/>
        <dbReference type="ChEBI" id="CHEBI:16782"/>
        <dbReference type="ChEBI" id="CHEBI:16810"/>
        <dbReference type="ChEBI" id="CHEBI:17499"/>
        <dbReference type="EC" id="1.1.99.2"/>
    </reaction>
</comment>
<comment type="caution">
    <text evidence="11">The sequence shown here is derived from an EMBL/GenBank/DDBJ whole genome shotgun (WGS) entry which is preliminary data.</text>
</comment>
<dbReference type="EMBL" id="JADXDR010000253">
    <property type="protein sequence ID" value="KAI7835529.1"/>
    <property type="molecule type" value="Genomic_DNA"/>
</dbReference>
<dbReference type="SUPFAM" id="SSF51905">
    <property type="entry name" value="FAD/NAD(P)-binding domain"/>
    <property type="match status" value="1"/>
</dbReference>
<evidence type="ECO:0000256" key="2">
    <source>
        <dbReference type="ARBA" id="ARBA00022630"/>
    </source>
</evidence>
<dbReference type="InterPro" id="IPR036188">
    <property type="entry name" value="FAD/NAD-bd_sf"/>
</dbReference>
<organism evidence="11 12">
    <name type="scientific">Chlorella ohadii</name>
    <dbReference type="NCBI Taxonomy" id="2649997"/>
    <lineage>
        <taxon>Eukaryota</taxon>
        <taxon>Viridiplantae</taxon>
        <taxon>Chlorophyta</taxon>
        <taxon>core chlorophytes</taxon>
        <taxon>Trebouxiophyceae</taxon>
        <taxon>Chlorellales</taxon>
        <taxon>Chlorellaceae</taxon>
        <taxon>Chlorella clade</taxon>
        <taxon>Chlorella</taxon>
    </lineage>
</organism>
<dbReference type="AlphaFoldDB" id="A0AAD5DJL0"/>
<feature type="region of interest" description="Disordered" evidence="9">
    <location>
        <begin position="44"/>
        <end position="63"/>
    </location>
</feature>
<protein>
    <recommendedName>
        <fullName evidence="8">L-2-hydroxyglutarate dehydrogenase, mitochondrial</fullName>
        <ecNumber evidence="7">1.1.99.2</ecNumber>
    </recommendedName>
</protein>
<dbReference type="PANTHER" id="PTHR43104:SF4">
    <property type="entry name" value="L-2-HYDROXYGLUTARATE DEHYDROGENASE, MITOCHONDRIAL"/>
    <property type="match status" value="1"/>
</dbReference>
<dbReference type="Gene3D" id="3.50.50.60">
    <property type="entry name" value="FAD/NAD(P)-binding domain"/>
    <property type="match status" value="1"/>
</dbReference>
<sequence>MAHVASYSVMRCQGLSMLVAACTQRLLAAAAAAATATAATSSPVALSCRGPSSRPYSSTAPGAEPDTEVAVIGAGVVGLAIARQLALAGRAVLLLEAAGAFGTETSSRNSEVIHAGLYYPAGSIKAWLCVAGKQQLYAFCQEYGVPHRRLGKLLVASSPAQLDALSALAARAAANGVSDLRPLSKAEVGQLEPAVRCEAALLSPSTGIVDSHSFMTELHRQFEEAGGTTAFHSRVVGGAMAGPLKRLRVQDANSSEEIELSASMVVNAAGLHAQAVAASLDGLPVGTIPPLHLAKGSYFTLAAGSLAHIHDGGGGGGSNSSSSSSSGGSYRFRHLVYPLPEPGTAGLGTHLTLDLAGGVRFGPDVEWLPPGTDPRAIDYAVSPARAEPFYAAIRAYLPGLPDGSLEPSYSGVRPKVAGPGQPAGDFVVQGPAEHGVHGLVNLYGIESPGLTASLAIAQLAAERLLQCGGSAC</sequence>
<evidence type="ECO:0000256" key="7">
    <source>
        <dbReference type="ARBA" id="ARBA00038878"/>
    </source>
</evidence>
<dbReference type="EC" id="1.1.99.2" evidence="7"/>
<evidence type="ECO:0000256" key="8">
    <source>
        <dbReference type="ARBA" id="ARBA00041137"/>
    </source>
</evidence>
<dbReference type="GO" id="GO:0047545">
    <property type="term" value="F:(S)-2-hydroxyglutarate dehydrogenase activity"/>
    <property type="evidence" value="ECO:0007669"/>
    <property type="project" value="UniProtKB-EC"/>
</dbReference>
<evidence type="ECO:0000256" key="4">
    <source>
        <dbReference type="ARBA" id="ARBA00023002"/>
    </source>
</evidence>
<gene>
    <name evidence="11" type="ORF">COHA_010575</name>
</gene>
<comment type="similarity">
    <text evidence="6">Belongs to the L2HGDH family.</text>
</comment>
<evidence type="ECO:0000256" key="6">
    <source>
        <dbReference type="ARBA" id="ARBA00037941"/>
    </source>
</evidence>
<accession>A0AAD5DJL0</accession>
<evidence type="ECO:0000256" key="3">
    <source>
        <dbReference type="ARBA" id="ARBA00022827"/>
    </source>
</evidence>
<dbReference type="Gene3D" id="3.30.9.10">
    <property type="entry name" value="D-Amino Acid Oxidase, subunit A, domain 2"/>
    <property type="match status" value="1"/>
</dbReference>
<proteinExistence type="inferred from homology"/>
<keyword evidence="12" id="KW-1185">Reference proteome</keyword>